<dbReference type="NCBIfam" id="TIGR00460">
    <property type="entry name" value="fmt"/>
    <property type="match status" value="1"/>
</dbReference>
<protein>
    <recommendedName>
        <fullName evidence="2 5">Methionyl-tRNA formyltransferase</fullName>
        <ecNumber evidence="2 5">2.1.2.9</ecNumber>
    </recommendedName>
</protein>
<proteinExistence type="inferred from homology"/>
<dbReference type="Gene3D" id="3.40.50.12230">
    <property type="match status" value="1"/>
</dbReference>
<dbReference type="SUPFAM" id="SSF50486">
    <property type="entry name" value="FMT C-terminal domain-like"/>
    <property type="match status" value="1"/>
</dbReference>
<dbReference type="Proteomes" id="UP001198242">
    <property type="component" value="Unassembled WGS sequence"/>
</dbReference>
<dbReference type="Pfam" id="PF02911">
    <property type="entry name" value="Formyl_trans_C"/>
    <property type="match status" value="1"/>
</dbReference>
<dbReference type="Pfam" id="PF00551">
    <property type="entry name" value="Formyl_trans_N"/>
    <property type="match status" value="1"/>
</dbReference>
<dbReference type="InterPro" id="IPR005793">
    <property type="entry name" value="Formyl_trans_C"/>
</dbReference>
<evidence type="ECO:0000256" key="2">
    <source>
        <dbReference type="ARBA" id="ARBA00012261"/>
    </source>
</evidence>
<feature type="binding site" evidence="5">
    <location>
        <begin position="110"/>
        <end position="113"/>
    </location>
    <ligand>
        <name>(6S)-5,6,7,8-tetrahydrofolate</name>
        <dbReference type="ChEBI" id="CHEBI:57453"/>
    </ligand>
</feature>
<evidence type="ECO:0000313" key="9">
    <source>
        <dbReference type="Proteomes" id="UP001198242"/>
    </source>
</evidence>
<feature type="domain" description="Formyl transferase N-terminal" evidence="6">
    <location>
        <begin position="1"/>
        <end position="179"/>
    </location>
</feature>
<dbReference type="RefSeq" id="WP_308456131.1">
    <property type="nucleotide sequence ID" value="NZ_JAJEQM010000005.1"/>
</dbReference>
<sequence length="313" mass="34065">MRILFMGTPDFAAASLKAMTDAGLDVVGVVSQPDRPKGRGHKLVPTDVKAAALEAGIENIYQPEKLRNGELQPVLDKLKPELIVVVAYGKILPDYIIDYPKYGCINVHASLLPKYRGAGPIQWAIINGEKVTGVTTMKMDSGLDTGDMLLKAETKIGEYETAEELFDRLAVIGGDLLLKTIDGLEKGSITPTPQNDKEHTYAPMISRETGVIDWSKSAREISKLICGMNSWPLACTKYKDGILKIVSARVCDENSDKEAGEILALEKGKGLKISCGEGTLYIVTAQFPNSKKMNVEDYARGHEIELGVVLGKE</sequence>
<dbReference type="GO" id="GO:0005829">
    <property type="term" value="C:cytosol"/>
    <property type="evidence" value="ECO:0007669"/>
    <property type="project" value="TreeGrafter"/>
</dbReference>
<evidence type="ECO:0000313" key="8">
    <source>
        <dbReference type="EMBL" id="MCC2210128.1"/>
    </source>
</evidence>
<comment type="catalytic activity">
    <reaction evidence="5">
        <text>L-methionyl-tRNA(fMet) + (6R)-10-formyltetrahydrofolate = N-formyl-L-methionyl-tRNA(fMet) + (6S)-5,6,7,8-tetrahydrofolate + H(+)</text>
        <dbReference type="Rhea" id="RHEA:24380"/>
        <dbReference type="Rhea" id="RHEA-COMP:9952"/>
        <dbReference type="Rhea" id="RHEA-COMP:9953"/>
        <dbReference type="ChEBI" id="CHEBI:15378"/>
        <dbReference type="ChEBI" id="CHEBI:57453"/>
        <dbReference type="ChEBI" id="CHEBI:78530"/>
        <dbReference type="ChEBI" id="CHEBI:78844"/>
        <dbReference type="ChEBI" id="CHEBI:195366"/>
        <dbReference type="EC" id="2.1.2.9"/>
    </reaction>
</comment>
<evidence type="ECO:0000256" key="5">
    <source>
        <dbReference type="HAMAP-Rule" id="MF_00182"/>
    </source>
</evidence>
<dbReference type="EMBL" id="JAJEQM010000005">
    <property type="protein sequence ID" value="MCC2210128.1"/>
    <property type="molecule type" value="Genomic_DNA"/>
</dbReference>
<dbReference type="PANTHER" id="PTHR11138:SF5">
    <property type="entry name" value="METHIONYL-TRNA FORMYLTRANSFERASE, MITOCHONDRIAL"/>
    <property type="match status" value="1"/>
</dbReference>
<dbReference type="CDD" id="cd08704">
    <property type="entry name" value="Met_tRNA_FMT_C"/>
    <property type="match status" value="1"/>
</dbReference>
<comment type="caution">
    <text evidence="8">The sequence shown here is derived from an EMBL/GenBank/DDBJ whole genome shotgun (WGS) entry which is preliminary data.</text>
</comment>
<dbReference type="InterPro" id="IPR011034">
    <property type="entry name" value="Formyl_transferase-like_C_sf"/>
</dbReference>
<dbReference type="InterPro" id="IPR005794">
    <property type="entry name" value="Fmt"/>
</dbReference>
<comment type="similarity">
    <text evidence="1 5">Belongs to the Fmt family.</text>
</comment>
<organism evidence="8 9">
    <name type="scientific">Hominilimicola fabiformis</name>
    <dbReference type="NCBI Taxonomy" id="2885356"/>
    <lineage>
        <taxon>Bacteria</taxon>
        <taxon>Bacillati</taxon>
        <taxon>Bacillota</taxon>
        <taxon>Clostridia</taxon>
        <taxon>Eubacteriales</taxon>
        <taxon>Oscillospiraceae</taxon>
        <taxon>Hominilimicola</taxon>
    </lineage>
</organism>
<evidence type="ECO:0000256" key="1">
    <source>
        <dbReference type="ARBA" id="ARBA00010699"/>
    </source>
</evidence>
<evidence type="ECO:0000256" key="4">
    <source>
        <dbReference type="ARBA" id="ARBA00022917"/>
    </source>
</evidence>
<comment type="function">
    <text evidence="5">Attaches a formyl group to the free amino group of methionyl-tRNA(fMet). The formyl group appears to play a dual role in the initiator identity of N-formylmethionyl-tRNA by promoting its recognition by IF2 and preventing the misappropriation of this tRNA by the elongation apparatus.</text>
</comment>
<dbReference type="CDD" id="cd08646">
    <property type="entry name" value="FMT_core_Met-tRNA-FMT_N"/>
    <property type="match status" value="1"/>
</dbReference>
<dbReference type="GO" id="GO:0004479">
    <property type="term" value="F:methionyl-tRNA formyltransferase activity"/>
    <property type="evidence" value="ECO:0007669"/>
    <property type="project" value="UniProtKB-UniRule"/>
</dbReference>
<dbReference type="InterPro" id="IPR036477">
    <property type="entry name" value="Formyl_transf_N_sf"/>
</dbReference>
<dbReference type="InterPro" id="IPR041711">
    <property type="entry name" value="Met-tRNA-FMT_N"/>
</dbReference>
<dbReference type="EC" id="2.1.2.9" evidence="2 5"/>
<accession>A0AAE3J8T7</accession>
<dbReference type="FunFam" id="3.40.50.12230:FF:000001">
    <property type="entry name" value="Methionyl-tRNA formyltransferase"/>
    <property type="match status" value="1"/>
</dbReference>
<dbReference type="AlphaFoldDB" id="A0AAE3J8T7"/>
<keyword evidence="9" id="KW-1185">Reference proteome</keyword>
<dbReference type="HAMAP" id="MF_00182">
    <property type="entry name" value="Formyl_trans"/>
    <property type="match status" value="1"/>
</dbReference>
<evidence type="ECO:0000259" key="7">
    <source>
        <dbReference type="Pfam" id="PF02911"/>
    </source>
</evidence>
<evidence type="ECO:0000256" key="3">
    <source>
        <dbReference type="ARBA" id="ARBA00022679"/>
    </source>
</evidence>
<dbReference type="InterPro" id="IPR044135">
    <property type="entry name" value="Met-tRNA-FMT_C"/>
</dbReference>
<dbReference type="SUPFAM" id="SSF53328">
    <property type="entry name" value="Formyltransferase"/>
    <property type="match status" value="1"/>
</dbReference>
<name>A0AAE3J8T7_9FIRM</name>
<feature type="domain" description="Formyl transferase C-terminal" evidence="7">
    <location>
        <begin position="205"/>
        <end position="302"/>
    </location>
</feature>
<evidence type="ECO:0000259" key="6">
    <source>
        <dbReference type="Pfam" id="PF00551"/>
    </source>
</evidence>
<dbReference type="InterPro" id="IPR002376">
    <property type="entry name" value="Formyl_transf_N"/>
</dbReference>
<keyword evidence="3 5" id="KW-0808">Transferase</keyword>
<keyword evidence="4 5" id="KW-0648">Protein biosynthesis</keyword>
<gene>
    <name evidence="5 8" type="primary">fmt</name>
    <name evidence="8" type="ORF">LKE05_04905</name>
</gene>
<reference evidence="8 9" key="1">
    <citation type="submission" date="2021-10" db="EMBL/GenBank/DDBJ databases">
        <title>Anaerobic single-cell dispensing facilitates the cultivation of human gut bacteria.</title>
        <authorList>
            <person name="Afrizal A."/>
        </authorList>
    </citation>
    <scope>NUCLEOTIDE SEQUENCE [LARGE SCALE GENOMIC DNA]</scope>
    <source>
        <strain evidence="8 9">CLA-AA-H232</strain>
    </source>
</reference>
<dbReference type="PANTHER" id="PTHR11138">
    <property type="entry name" value="METHIONYL-TRNA FORMYLTRANSFERASE"/>
    <property type="match status" value="1"/>
</dbReference>